<evidence type="ECO:0000256" key="3">
    <source>
        <dbReference type="ARBA" id="ARBA00022679"/>
    </source>
</evidence>
<keyword evidence="2 9" id="KW-0489">Methyltransferase</keyword>
<dbReference type="GO" id="GO:0032259">
    <property type="term" value="P:methylation"/>
    <property type="evidence" value="ECO:0007669"/>
    <property type="project" value="UniProtKB-KW"/>
</dbReference>
<keyword evidence="6" id="KW-0238">DNA-binding</keyword>
<evidence type="ECO:0000256" key="7">
    <source>
        <dbReference type="ARBA" id="ARBA00047942"/>
    </source>
</evidence>
<dbReference type="GO" id="GO:0003677">
    <property type="term" value="F:DNA binding"/>
    <property type="evidence" value="ECO:0007669"/>
    <property type="project" value="UniProtKB-KW"/>
</dbReference>
<keyword evidence="4" id="KW-0949">S-adenosyl-L-methionine</keyword>
<name>A0A1G9ISM7_9BACL</name>
<evidence type="ECO:0000256" key="6">
    <source>
        <dbReference type="ARBA" id="ARBA00023125"/>
    </source>
</evidence>
<dbReference type="PANTHER" id="PTHR33841:SF6">
    <property type="entry name" value="TYPE II METHYLTRANSFERASE M.HINDII"/>
    <property type="match status" value="1"/>
</dbReference>
<evidence type="ECO:0000256" key="1">
    <source>
        <dbReference type="ARBA" id="ARBA00011900"/>
    </source>
</evidence>
<evidence type="ECO:0000256" key="5">
    <source>
        <dbReference type="ARBA" id="ARBA00022747"/>
    </source>
</evidence>
<gene>
    <name evidence="9" type="ORF">SAMN05216216_1374</name>
</gene>
<dbReference type="GO" id="GO:0009007">
    <property type="term" value="F:site-specific DNA-methyltransferase (adenine-specific) activity"/>
    <property type="evidence" value="ECO:0007669"/>
    <property type="project" value="UniProtKB-EC"/>
</dbReference>
<dbReference type="AlphaFoldDB" id="A0A1G9ISM7"/>
<dbReference type="PROSITE" id="PS00092">
    <property type="entry name" value="N6_MTASE"/>
    <property type="match status" value="1"/>
</dbReference>
<dbReference type="InterPro" id="IPR029063">
    <property type="entry name" value="SAM-dependent_MTases_sf"/>
</dbReference>
<dbReference type="Gene3D" id="3.40.50.150">
    <property type="entry name" value="Vaccinia Virus protein VP39"/>
    <property type="match status" value="1"/>
</dbReference>
<dbReference type="InterPro" id="IPR050953">
    <property type="entry name" value="N4_N6_ade-DNA_methylase"/>
</dbReference>
<sequence>MDSVKIDVIDLDSESIELCKLLNEYRDIPDNIDINYIVYDYLLDNVIGTYDLVIGNPPFSKLNKDMPVDFYRNIFNDNVSKNLSSFFLQKALNEAKNVVMILPKYFLSNSDFRLARDIANKYEIERIIDFGEKGFKGVLIETIALFINTQKERSKTVSYSVTKNITNVQPQKKLTDNNFPNWLLYRNQFFEDIASKMNMGVFKVYRDRSITNAKLNKESGIRVLKSRNIERNGTKILDIENYDSYIEEDTLKNLGVNKYRYRTDVFLSPNMTYYPRIIRKPDDCVVNGSVAILENIKNVEIKQEHLDFINSSDFEEFYKIARNHSTRSLNIDQNSVKYFGLIKIGD</sequence>
<keyword evidence="3 9" id="KW-0808">Transferase</keyword>
<dbReference type="STRING" id="576118.SAMN05216216_1374"/>
<proteinExistence type="predicted"/>
<keyword evidence="5" id="KW-0680">Restriction system</keyword>
<dbReference type="InterPro" id="IPR011639">
    <property type="entry name" value="MethylTrfase_TaqI-like_dom"/>
</dbReference>
<keyword evidence="10" id="KW-1185">Reference proteome</keyword>
<protein>
    <recommendedName>
        <fullName evidence="1">site-specific DNA-methyltransferase (adenine-specific)</fullName>
        <ecNumber evidence="1">2.1.1.72</ecNumber>
    </recommendedName>
</protein>
<accession>A0A1G9ISM7</accession>
<reference evidence="10" key="1">
    <citation type="submission" date="2016-10" db="EMBL/GenBank/DDBJ databases">
        <authorList>
            <person name="Varghese N."/>
            <person name="Submissions S."/>
        </authorList>
    </citation>
    <scope>NUCLEOTIDE SEQUENCE [LARGE SCALE GENOMIC DNA]</scope>
    <source>
        <strain evidence="10">CGMCC 1.8895</strain>
    </source>
</reference>
<dbReference type="PANTHER" id="PTHR33841">
    <property type="entry name" value="DNA METHYLTRANSFERASE YEEA-RELATED"/>
    <property type="match status" value="1"/>
</dbReference>
<evidence type="ECO:0000256" key="2">
    <source>
        <dbReference type="ARBA" id="ARBA00022603"/>
    </source>
</evidence>
<dbReference type="EMBL" id="FNFY01000037">
    <property type="protein sequence ID" value="SDL28075.1"/>
    <property type="molecule type" value="Genomic_DNA"/>
</dbReference>
<dbReference type="Pfam" id="PF07669">
    <property type="entry name" value="Eco57I"/>
    <property type="match status" value="1"/>
</dbReference>
<feature type="domain" description="Type II methyltransferase M.TaqI-like" evidence="8">
    <location>
        <begin position="45"/>
        <end position="133"/>
    </location>
</feature>
<dbReference type="Proteomes" id="UP000199008">
    <property type="component" value="Unassembled WGS sequence"/>
</dbReference>
<organism evidence="9 10">
    <name type="scientific">Lacicoccus qingdaonensis</name>
    <dbReference type="NCBI Taxonomy" id="576118"/>
    <lineage>
        <taxon>Bacteria</taxon>
        <taxon>Bacillati</taxon>
        <taxon>Bacillota</taxon>
        <taxon>Bacilli</taxon>
        <taxon>Bacillales</taxon>
        <taxon>Salinicoccaceae</taxon>
        <taxon>Lacicoccus</taxon>
    </lineage>
</organism>
<evidence type="ECO:0000259" key="8">
    <source>
        <dbReference type="Pfam" id="PF07669"/>
    </source>
</evidence>
<dbReference type="InterPro" id="IPR002052">
    <property type="entry name" value="DNA_methylase_N6_adenine_CS"/>
</dbReference>
<evidence type="ECO:0000313" key="9">
    <source>
        <dbReference type="EMBL" id="SDL28075.1"/>
    </source>
</evidence>
<evidence type="ECO:0000256" key="4">
    <source>
        <dbReference type="ARBA" id="ARBA00022691"/>
    </source>
</evidence>
<dbReference type="SUPFAM" id="SSF53335">
    <property type="entry name" value="S-adenosyl-L-methionine-dependent methyltransferases"/>
    <property type="match status" value="1"/>
</dbReference>
<comment type="catalytic activity">
    <reaction evidence="7">
        <text>a 2'-deoxyadenosine in DNA + S-adenosyl-L-methionine = an N(6)-methyl-2'-deoxyadenosine in DNA + S-adenosyl-L-homocysteine + H(+)</text>
        <dbReference type="Rhea" id="RHEA:15197"/>
        <dbReference type="Rhea" id="RHEA-COMP:12418"/>
        <dbReference type="Rhea" id="RHEA-COMP:12419"/>
        <dbReference type="ChEBI" id="CHEBI:15378"/>
        <dbReference type="ChEBI" id="CHEBI:57856"/>
        <dbReference type="ChEBI" id="CHEBI:59789"/>
        <dbReference type="ChEBI" id="CHEBI:90615"/>
        <dbReference type="ChEBI" id="CHEBI:90616"/>
        <dbReference type="EC" id="2.1.1.72"/>
    </reaction>
</comment>
<evidence type="ECO:0000313" key="10">
    <source>
        <dbReference type="Proteomes" id="UP000199008"/>
    </source>
</evidence>
<dbReference type="EC" id="2.1.1.72" evidence="1"/>
<dbReference type="GO" id="GO:0009307">
    <property type="term" value="P:DNA restriction-modification system"/>
    <property type="evidence" value="ECO:0007669"/>
    <property type="project" value="UniProtKB-KW"/>
</dbReference>